<reference evidence="2 3" key="1">
    <citation type="journal article" date="2013" name="Genome Announc.">
        <title>Draft genome sequence of an Actinobacterium, Brachybacterium muris strain UCD-AY4.</title>
        <authorList>
            <person name="Lo J.R."/>
            <person name="Lang J.M."/>
            <person name="Darling A.E."/>
            <person name="Eisen J.A."/>
            <person name="Coil D.A."/>
        </authorList>
    </citation>
    <scope>NUCLEOTIDE SEQUENCE [LARGE SCALE GENOMIC DNA]</scope>
    <source>
        <strain evidence="2 3">UCD-AY4</strain>
    </source>
</reference>
<dbReference type="STRING" id="1249481.D641_0105115"/>
<evidence type="ECO:0000256" key="1">
    <source>
        <dbReference type="SAM" id="Phobius"/>
    </source>
</evidence>
<organism evidence="2 3">
    <name type="scientific">Brachybacterium muris UCD-AY4</name>
    <dbReference type="NCBI Taxonomy" id="1249481"/>
    <lineage>
        <taxon>Bacteria</taxon>
        <taxon>Bacillati</taxon>
        <taxon>Actinomycetota</taxon>
        <taxon>Actinomycetes</taxon>
        <taxon>Micrococcales</taxon>
        <taxon>Dermabacteraceae</taxon>
        <taxon>Brachybacterium</taxon>
    </lineage>
</organism>
<dbReference type="InterPro" id="IPR003425">
    <property type="entry name" value="CCB3/YggT"/>
</dbReference>
<dbReference type="EMBL" id="AORC01000005">
    <property type="protein sequence ID" value="EYT50162.1"/>
    <property type="molecule type" value="Genomic_DNA"/>
</dbReference>
<keyword evidence="1" id="KW-0472">Membrane</keyword>
<dbReference type="AlphaFoldDB" id="A0A022KYD7"/>
<protein>
    <recommendedName>
        <fullName evidence="4">YggT family protein</fullName>
    </recommendedName>
</protein>
<evidence type="ECO:0000313" key="2">
    <source>
        <dbReference type="EMBL" id="EYT50162.1"/>
    </source>
</evidence>
<feature type="transmembrane region" description="Helical" evidence="1">
    <location>
        <begin position="68"/>
        <end position="88"/>
    </location>
</feature>
<keyword evidence="1" id="KW-1133">Transmembrane helix</keyword>
<dbReference type="HOGENOM" id="CLU_136788_5_0_11"/>
<keyword evidence="3" id="KW-1185">Reference proteome</keyword>
<dbReference type="Proteomes" id="UP000019754">
    <property type="component" value="Unassembled WGS sequence"/>
</dbReference>
<dbReference type="OrthoDB" id="3216131at2"/>
<feature type="transmembrane region" description="Helical" evidence="1">
    <location>
        <begin position="6"/>
        <end position="25"/>
    </location>
</feature>
<name>A0A022KYD7_9MICO</name>
<dbReference type="GO" id="GO:0016020">
    <property type="term" value="C:membrane"/>
    <property type="evidence" value="ECO:0007669"/>
    <property type="project" value="InterPro"/>
</dbReference>
<sequence>MQLVAGALYLAVLLYMMLLIARLVLEWIRAYSRDYRPSGLVLVLFEVVYTLTDPPVKALRRLIPPLRIGAVALDLSMMILLLVGWILLRVLAGFAM</sequence>
<gene>
    <name evidence="2" type="ORF">D641_0105115</name>
</gene>
<comment type="caution">
    <text evidence="2">The sequence shown here is derived from an EMBL/GenBank/DDBJ whole genome shotgun (WGS) entry which is preliminary data.</text>
</comment>
<evidence type="ECO:0000313" key="3">
    <source>
        <dbReference type="Proteomes" id="UP000019754"/>
    </source>
</evidence>
<dbReference type="Pfam" id="PF02325">
    <property type="entry name" value="CCB3_YggT"/>
    <property type="match status" value="1"/>
</dbReference>
<keyword evidence="1" id="KW-0812">Transmembrane</keyword>
<accession>A0A022KYD7</accession>
<proteinExistence type="predicted"/>
<evidence type="ECO:0008006" key="4">
    <source>
        <dbReference type="Google" id="ProtNLM"/>
    </source>
</evidence>
<dbReference type="RefSeq" id="WP_017822727.1">
    <property type="nucleotide sequence ID" value="NZ_AORC01000005.1"/>
</dbReference>